<evidence type="ECO:0000256" key="5">
    <source>
        <dbReference type="PROSITE-ProRule" id="PRU01248"/>
    </source>
</evidence>
<dbReference type="InterPro" id="IPR050808">
    <property type="entry name" value="Phage_Integrase"/>
</dbReference>
<name>A0ABS5EM17_9PROT</name>
<reference evidence="9" key="1">
    <citation type="journal article" date="2021" name="Syst. Appl. Microbiol.">
        <title>Roseomonas hellenica sp. nov., isolated from roots of wild-growing Alkanna tinctoria.</title>
        <authorList>
            <person name="Rat A."/>
            <person name="Naranjo H.D."/>
            <person name="Lebbe L."/>
            <person name="Cnockaert M."/>
            <person name="Krigas N."/>
            <person name="Grigoriadou K."/>
            <person name="Maloupa E."/>
            <person name="Willems A."/>
        </authorList>
    </citation>
    <scope>NUCLEOTIDE SEQUENCE [LARGE SCALE GENOMIC DNA]</scope>
    <source>
        <strain evidence="9">LMG 31159</strain>
    </source>
</reference>
<organism evidence="8 9">
    <name type="scientific">Neoroseomonas terrae</name>
    <dbReference type="NCBI Taxonomy" id="424799"/>
    <lineage>
        <taxon>Bacteria</taxon>
        <taxon>Pseudomonadati</taxon>
        <taxon>Pseudomonadota</taxon>
        <taxon>Alphaproteobacteria</taxon>
        <taxon>Acetobacterales</taxon>
        <taxon>Acetobacteraceae</taxon>
        <taxon>Neoroseomonas</taxon>
    </lineage>
</organism>
<dbReference type="Gene3D" id="3.30.160.390">
    <property type="entry name" value="Integrase, DNA-binding domain"/>
    <property type="match status" value="1"/>
</dbReference>
<evidence type="ECO:0000259" key="6">
    <source>
        <dbReference type="PROSITE" id="PS51898"/>
    </source>
</evidence>
<dbReference type="PROSITE" id="PS51900">
    <property type="entry name" value="CB"/>
    <property type="match status" value="1"/>
</dbReference>
<evidence type="ECO:0000256" key="2">
    <source>
        <dbReference type="ARBA" id="ARBA00022908"/>
    </source>
</evidence>
<dbReference type="RefSeq" id="WP_211870776.1">
    <property type="nucleotide sequence ID" value="NZ_JAAEDI010000024.1"/>
</dbReference>
<keyword evidence="2" id="KW-0229">DNA integration</keyword>
<evidence type="ECO:0000256" key="4">
    <source>
        <dbReference type="ARBA" id="ARBA00023172"/>
    </source>
</evidence>
<feature type="domain" description="Tyr recombinase" evidence="6">
    <location>
        <begin position="239"/>
        <end position="429"/>
    </location>
</feature>
<dbReference type="InterPro" id="IPR025166">
    <property type="entry name" value="Integrase_DNA_bind_dom"/>
</dbReference>
<dbReference type="InterPro" id="IPR053876">
    <property type="entry name" value="Phage_int_M"/>
</dbReference>
<sequence>MAEGTKLAPNEARKGAVTAISIAALAKGAAPGLYGAGDSLYLQKTAAGGASWLFRFRWHGRRCDMGLGRYDAKGKDGVTLAQARRAVDDAKASVRGGRNPIVERRAARADLAAEACSGQARGADSAITFQSVAEAYIKRHEPGWKSAKHGAQWAATLSAYAYPLIGATHPAEVTVQDVVTILNPIWTKKPETAARVRGRIEAVLDAAKVQGMRSGENAAAWKGNLALLMPKRSNVRAVEHHPALPWEQAPSFMAALAKKSGMAAQALQFAILTAARSGEVRGATWGEIDMAAKIWTIPGKRMKGGREHRVPLAAGATTILHGLRAEFADAPAGDALLFPAPRSRGALSDMALTVLLRKMEKPGTKVTWTDESGQTITAHGFRSSFRDWAAEATHHPREVIEHALAHRLRDKTEAAYARRTLLQKRAVLMADWSAFLLPDADCTVVSLPAGSA</sequence>
<feature type="domain" description="Core-binding (CB)" evidence="7">
    <location>
        <begin position="127"/>
        <end position="208"/>
    </location>
</feature>
<dbReference type="EMBL" id="JAAEDI010000024">
    <property type="protein sequence ID" value="MBR0652059.1"/>
    <property type="molecule type" value="Genomic_DNA"/>
</dbReference>
<dbReference type="Pfam" id="PF22022">
    <property type="entry name" value="Phage_int_M"/>
    <property type="match status" value="1"/>
</dbReference>
<proteinExistence type="inferred from homology"/>
<dbReference type="InterPro" id="IPR044068">
    <property type="entry name" value="CB"/>
</dbReference>
<keyword evidence="9" id="KW-1185">Reference proteome</keyword>
<evidence type="ECO:0000256" key="1">
    <source>
        <dbReference type="ARBA" id="ARBA00008857"/>
    </source>
</evidence>
<dbReference type="SUPFAM" id="SSF56349">
    <property type="entry name" value="DNA breaking-rejoining enzymes"/>
    <property type="match status" value="1"/>
</dbReference>
<dbReference type="InterPro" id="IPR013762">
    <property type="entry name" value="Integrase-like_cat_sf"/>
</dbReference>
<evidence type="ECO:0000313" key="8">
    <source>
        <dbReference type="EMBL" id="MBR0652059.1"/>
    </source>
</evidence>
<dbReference type="Gene3D" id="1.10.150.130">
    <property type="match status" value="1"/>
</dbReference>
<dbReference type="Pfam" id="PF13356">
    <property type="entry name" value="Arm-DNA-bind_3"/>
    <property type="match status" value="1"/>
</dbReference>
<accession>A0ABS5EM17</accession>
<evidence type="ECO:0000256" key="3">
    <source>
        <dbReference type="ARBA" id="ARBA00023125"/>
    </source>
</evidence>
<dbReference type="CDD" id="cd00801">
    <property type="entry name" value="INT_P4_C"/>
    <property type="match status" value="1"/>
</dbReference>
<dbReference type="PROSITE" id="PS51898">
    <property type="entry name" value="TYR_RECOMBINASE"/>
    <property type="match status" value="1"/>
</dbReference>
<evidence type="ECO:0000313" key="9">
    <source>
        <dbReference type="Proteomes" id="UP000698752"/>
    </source>
</evidence>
<dbReference type="InterPro" id="IPR038488">
    <property type="entry name" value="Integrase_DNA-bd_sf"/>
</dbReference>
<dbReference type="Gene3D" id="1.10.443.10">
    <property type="entry name" value="Intergrase catalytic core"/>
    <property type="match status" value="1"/>
</dbReference>
<dbReference type="Pfam" id="PF00589">
    <property type="entry name" value="Phage_integrase"/>
    <property type="match status" value="1"/>
</dbReference>
<dbReference type="Proteomes" id="UP000698752">
    <property type="component" value="Unassembled WGS sequence"/>
</dbReference>
<dbReference type="PANTHER" id="PTHR30629">
    <property type="entry name" value="PROPHAGE INTEGRASE"/>
    <property type="match status" value="1"/>
</dbReference>
<comment type="caution">
    <text evidence="8">The sequence shown here is derived from an EMBL/GenBank/DDBJ whole genome shotgun (WGS) entry which is preliminary data.</text>
</comment>
<dbReference type="InterPro" id="IPR002104">
    <property type="entry name" value="Integrase_catalytic"/>
</dbReference>
<dbReference type="PANTHER" id="PTHR30629:SF2">
    <property type="entry name" value="PROPHAGE INTEGRASE INTS-RELATED"/>
    <property type="match status" value="1"/>
</dbReference>
<keyword evidence="3 5" id="KW-0238">DNA-binding</keyword>
<gene>
    <name evidence="8" type="ORF">GXW78_20530</name>
</gene>
<dbReference type="InterPro" id="IPR011010">
    <property type="entry name" value="DNA_brk_join_enz"/>
</dbReference>
<evidence type="ECO:0000259" key="7">
    <source>
        <dbReference type="PROSITE" id="PS51900"/>
    </source>
</evidence>
<comment type="similarity">
    <text evidence="1">Belongs to the 'phage' integrase family.</text>
</comment>
<dbReference type="InterPro" id="IPR010998">
    <property type="entry name" value="Integrase_recombinase_N"/>
</dbReference>
<keyword evidence="4" id="KW-0233">DNA recombination</keyword>
<protein>
    <submittedName>
        <fullName evidence="8">Tyrosine-type recombinase/integrase</fullName>
    </submittedName>
</protein>